<gene>
    <name evidence="1" type="ORF">RH857_05015</name>
</gene>
<accession>A0ABU1FS44</accession>
<dbReference type="InterPro" id="IPR012550">
    <property type="entry name" value="DUF1706"/>
</dbReference>
<reference evidence="2" key="1">
    <citation type="submission" date="2023-07" db="EMBL/GenBank/DDBJ databases">
        <title>Description of three actinobacteria isolated from air of manufacturing shop in a pharmaceutical factory.</title>
        <authorList>
            <person name="Zhang D.-F."/>
        </authorList>
    </citation>
    <scope>NUCLEOTIDE SEQUENCE [LARGE SCALE GENOMIC DNA]</scope>
    <source>
        <strain evidence="2">CCTCC AB 207010</strain>
    </source>
</reference>
<dbReference type="Pfam" id="PF08020">
    <property type="entry name" value="DUF1706"/>
    <property type="match status" value="1"/>
</dbReference>
<dbReference type="EMBL" id="JAVKGT010000009">
    <property type="protein sequence ID" value="MDR5711493.1"/>
    <property type="molecule type" value="Genomic_DNA"/>
</dbReference>
<protein>
    <submittedName>
        <fullName evidence="1">ClbS/DfsB family four-helix bundle protein</fullName>
    </submittedName>
</protein>
<dbReference type="PANTHER" id="PTHR40658">
    <property type="match status" value="1"/>
</dbReference>
<dbReference type="Gene3D" id="1.20.120.450">
    <property type="entry name" value="dinb family like domain"/>
    <property type="match status" value="1"/>
</dbReference>
<name>A0ABU1FS44_9MICC</name>
<dbReference type="SUPFAM" id="SSF109854">
    <property type="entry name" value="DinB/YfiT-like putative metalloenzymes"/>
    <property type="match status" value="1"/>
</dbReference>
<organism evidence="1 2">
    <name type="scientific">Nesterenkonia flava</name>
    <dbReference type="NCBI Taxonomy" id="469799"/>
    <lineage>
        <taxon>Bacteria</taxon>
        <taxon>Bacillati</taxon>
        <taxon>Actinomycetota</taxon>
        <taxon>Actinomycetes</taxon>
        <taxon>Micrococcales</taxon>
        <taxon>Micrococcaceae</taxon>
        <taxon>Nesterenkonia</taxon>
    </lineage>
</organism>
<dbReference type="PANTHER" id="PTHR40658:SF3">
    <property type="entry name" value="CLBS_DFSB FAMILY FOUR-HELIX BUNDLE PROTEIN"/>
    <property type="match status" value="1"/>
</dbReference>
<proteinExistence type="predicted"/>
<dbReference type="Proteomes" id="UP001260872">
    <property type="component" value="Unassembled WGS sequence"/>
</dbReference>
<keyword evidence="2" id="KW-1185">Reference proteome</keyword>
<evidence type="ECO:0000313" key="1">
    <source>
        <dbReference type="EMBL" id="MDR5711493.1"/>
    </source>
</evidence>
<comment type="caution">
    <text evidence="1">The sequence shown here is derived from an EMBL/GenBank/DDBJ whole genome shotgun (WGS) entry which is preliminary data.</text>
</comment>
<sequence length="169" mass="18692">MAVPQSKVELQEAIRSSYDKLAADLARVPEAMAREASMPGHKTGSLMSPADLVAYLVGWDELVLSWHAQRNEGRVPELPAPGYSWNALGDLALKFYADHAKDSSSSLLRQLETAKTAILELVDGLDDAELYGEAWYGKYTAGRMIQLNTSSPYSNARTRVRAWLREHGL</sequence>
<dbReference type="InterPro" id="IPR034660">
    <property type="entry name" value="DinB/YfiT-like"/>
</dbReference>
<dbReference type="RefSeq" id="WP_310536873.1">
    <property type="nucleotide sequence ID" value="NZ_BAAAOC010000091.1"/>
</dbReference>
<evidence type="ECO:0000313" key="2">
    <source>
        <dbReference type="Proteomes" id="UP001260872"/>
    </source>
</evidence>
<dbReference type="PIRSF" id="PIRSF031551">
    <property type="entry name" value="DUF1706"/>
    <property type="match status" value="1"/>
</dbReference>